<dbReference type="EMBL" id="CP036281">
    <property type="protein sequence ID" value="QDU79360.1"/>
    <property type="molecule type" value="Genomic_DNA"/>
</dbReference>
<evidence type="ECO:0000313" key="1">
    <source>
        <dbReference type="EMBL" id="QDU79360.1"/>
    </source>
</evidence>
<evidence type="ECO:0000313" key="2">
    <source>
        <dbReference type="Proteomes" id="UP000317178"/>
    </source>
</evidence>
<dbReference type="RefSeq" id="WP_231742920.1">
    <property type="nucleotide sequence ID" value="NZ_CP036281.1"/>
</dbReference>
<dbReference type="AlphaFoldDB" id="A0A518CJG8"/>
<keyword evidence="2" id="KW-1185">Reference proteome</keyword>
<sequence>MIYKTSVTQRPSLPGNCDIMEFDPFKQERKFKELWDSVRIERSVPYTLFTFGDSDLPYYLVTGDDKPGSLVKLARGEVKISRPKIITPYTAHPQFENFFENDLEEEFIQFLMTRSAAFSNLKLTNQVGSEEIVSDQVEEVVDRINQKLDKEEEDRVAILSAPAGLSNFAVLKYTTERVMESASGNLQELRERGLLPE</sequence>
<dbReference type="Proteomes" id="UP000317178">
    <property type="component" value="Chromosome"/>
</dbReference>
<organism evidence="1 2">
    <name type="scientific">Polystyrenella longa</name>
    <dbReference type="NCBI Taxonomy" id="2528007"/>
    <lineage>
        <taxon>Bacteria</taxon>
        <taxon>Pseudomonadati</taxon>
        <taxon>Planctomycetota</taxon>
        <taxon>Planctomycetia</taxon>
        <taxon>Planctomycetales</taxon>
        <taxon>Planctomycetaceae</taxon>
        <taxon>Polystyrenella</taxon>
    </lineage>
</organism>
<gene>
    <name evidence="1" type="ORF">Pla110_10680</name>
</gene>
<name>A0A518CJG8_9PLAN</name>
<protein>
    <submittedName>
        <fullName evidence="1">Uncharacterized protein</fullName>
    </submittedName>
</protein>
<proteinExistence type="predicted"/>
<accession>A0A518CJG8</accession>
<reference evidence="1 2" key="1">
    <citation type="submission" date="2019-02" db="EMBL/GenBank/DDBJ databases">
        <title>Deep-cultivation of Planctomycetes and their phenomic and genomic characterization uncovers novel biology.</title>
        <authorList>
            <person name="Wiegand S."/>
            <person name="Jogler M."/>
            <person name="Boedeker C."/>
            <person name="Pinto D."/>
            <person name="Vollmers J."/>
            <person name="Rivas-Marin E."/>
            <person name="Kohn T."/>
            <person name="Peeters S.H."/>
            <person name="Heuer A."/>
            <person name="Rast P."/>
            <person name="Oberbeckmann S."/>
            <person name="Bunk B."/>
            <person name="Jeske O."/>
            <person name="Meyerdierks A."/>
            <person name="Storesund J.E."/>
            <person name="Kallscheuer N."/>
            <person name="Luecker S."/>
            <person name="Lage O.M."/>
            <person name="Pohl T."/>
            <person name="Merkel B.J."/>
            <person name="Hornburger P."/>
            <person name="Mueller R.-W."/>
            <person name="Bruemmer F."/>
            <person name="Labrenz M."/>
            <person name="Spormann A.M."/>
            <person name="Op den Camp H."/>
            <person name="Overmann J."/>
            <person name="Amann R."/>
            <person name="Jetten M.S.M."/>
            <person name="Mascher T."/>
            <person name="Medema M.H."/>
            <person name="Devos D.P."/>
            <person name="Kaster A.-K."/>
            <person name="Ovreas L."/>
            <person name="Rohde M."/>
            <person name="Galperin M.Y."/>
            <person name="Jogler C."/>
        </authorList>
    </citation>
    <scope>NUCLEOTIDE SEQUENCE [LARGE SCALE GENOMIC DNA]</scope>
    <source>
        <strain evidence="1 2">Pla110</strain>
    </source>
</reference>
<dbReference type="KEGG" id="plon:Pla110_10680"/>